<proteinExistence type="predicted"/>
<accession>A0A0C3FB16</accession>
<reference evidence="2" key="2">
    <citation type="submission" date="2015-01" db="EMBL/GenBank/DDBJ databases">
        <title>Evolutionary Origins and Diversification of the Mycorrhizal Mutualists.</title>
        <authorList>
            <consortium name="DOE Joint Genome Institute"/>
            <consortium name="Mycorrhizal Genomics Consortium"/>
            <person name="Kohler A."/>
            <person name="Kuo A."/>
            <person name="Nagy L.G."/>
            <person name="Floudas D."/>
            <person name="Copeland A."/>
            <person name="Barry K.W."/>
            <person name="Cichocki N."/>
            <person name="Veneault-Fourrey C."/>
            <person name="LaButti K."/>
            <person name="Lindquist E.A."/>
            <person name="Lipzen A."/>
            <person name="Lundell T."/>
            <person name="Morin E."/>
            <person name="Murat C."/>
            <person name="Riley R."/>
            <person name="Ohm R."/>
            <person name="Sun H."/>
            <person name="Tunlid A."/>
            <person name="Henrissat B."/>
            <person name="Grigoriev I.V."/>
            <person name="Hibbett D.S."/>
            <person name="Martin F."/>
        </authorList>
    </citation>
    <scope>NUCLEOTIDE SEQUENCE [LARGE SCALE GENOMIC DNA]</scope>
    <source>
        <strain evidence="2">F 1598</strain>
    </source>
</reference>
<keyword evidence="2" id="KW-1185">Reference proteome</keyword>
<dbReference type="Proteomes" id="UP000054166">
    <property type="component" value="Unassembled WGS sequence"/>
</dbReference>
<organism evidence="1 2">
    <name type="scientific">Piloderma croceum (strain F 1598)</name>
    <dbReference type="NCBI Taxonomy" id="765440"/>
    <lineage>
        <taxon>Eukaryota</taxon>
        <taxon>Fungi</taxon>
        <taxon>Dikarya</taxon>
        <taxon>Basidiomycota</taxon>
        <taxon>Agaricomycotina</taxon>
        <taxon>Agaricomycetes</taxon>
        <taxon>Agaricomycetidae</taxon>
        <taxon>Atheliales</taxon>
        <taxon>Atheliaceae</taxon>
        <taxon>Piloderma</taxon>
    </lineage>
</organism>
<dbReference type="AlphaFoldDB" id="A0A0C3FB16"/>
<name>A0A0C3FB16_PILCF</name>
<evidence type="ECO:0000313" key="1">
    <source>
        <dbReference type="EMBL" id="KIM76921.1"/>
    </source>
</evidence>
<dbReference type="EMBL" id="KN833030">
    <property type="protein sequence ID" value="KIM76921.1"/>
    <property type="molecule type" value="Genomic_DNA"/>
</dbReference>
<dbReference type="HOGENOM" id="CLU_1378602_0_0_1"/>
<reference evidence="1 2" key="1">
    <citation type="submission" date="2014-04" db="EMBL/GenBank/DDBJ databases">
        <authorList>
            <consortium name="DOE Joint Genome Institute"/>
            <person name="Kuo A."/>
            <person name="Tarkka M."/>
            <person name="Buscot F."/>
            <person name="Kohler A."/>
            <person name="Nagy L.G."/>
            <person name="Floudas D."/>
            <person name="Copeland A."/>
            <person name="Barry K.W."/>
            <person name="Cichocki N."/>
            <person name="Veneault-Fourrey C."/>
            <person name="LaButti K."/>
            <person name="Lindquist E.A."/>
            <person name="Lipzen A."/>
            <person name="Lundell T."/>
            <person name="Morin E."/>
            <person name="Murat C."/>
            <person name="Sun H."/>
            <person name="Tunlid A."/>
            <person name="Henrissat B."/>
            <person name="Grigoriev I.V."/>
            <person name="Hibbett D.S."/>
            <person name="Martin F."/>
            <person name="Nordberg H.P."/>
            <person name="Cantor M.N."/>
            <person name="Hua S.X."/>
        </authorList>
    </citation>
    <scope>NUCLEOTIDE SEQUENCE [LARGE SCALE GENOMIC DNA]</scope>
    <source>
        <strain evidence="1 2">F 1598</strain>
    </source>
</reference>
<evidence type="ECO:0000313" key="2">
    <source>
        <dbReference type="Proteomes" id="UP000054166"/>
    </source>
</evidence>
<protein>
    <submittedName>
        <fullName evidence="1">Uncharacterized protein</fullName>
    </submittedName>
</protein>
<dbReference type="InParanoid" id="A0A0C3FB16"/>
<gene>
    <name evidence="1" type="ORF">PILCRDRAFT_12453</name>
</gene>
<sequence>MSGRSVITTGLRLRPLWEVTSEVTSEPSDFPTLPSPALPTIVKSPLPVLGMTTYCAAKVDVIVDGNHLTFSEDAIRNFYAYYATSVTSLVIDLYVSYPPVQGCVFGGEDKEPVEDTDRYEESLWDEATPVSQSLEEPHYVPKPGYASTQLLAAKIPITLLEPSAQIQVHPRAHLLFTTSRLVWLRQLFSHHRLPPSKM</sequence>